<reference evidence="4" key="1">
    <citation type="submission" date="2023-06" db="EMBL/GenBank/DDBJ databases">
        <title>Survivors Of The Sea: Transcriptome response of Skeletonema marinoi to long-term dormancy.</title>
        <authorList>
            <person name="Pinder M.I.M."/>
            <person name="Kourtchenko O."/>
            <person name="Robertson E.K."/>
            <person name="Larsson T."/>
            <person name="Maumus F."/>
            <person name="Osuna-Cruz C.M."/>
            <person name="Vancaester E."/>
            <person name="Stenow R."/>
            <person name="Vandepoele K."/>
            <person name="Ploug H."/>
            <person name="Bruchert V."/>
            <person name="Godhe A."/>
            <person name="Topel M."/>
        </authorList>
    </citation>
    <scope>NUCLEOTIDE SEQUENCE</scope>
    <source>
        <strain evidence="4">R05AC</strain>
    </source>
</reference>
<dbReference type="Gene3D" id="1.25.40.10">
    <property type="entry name" value="Tetratricopeptide repeat domain"/>
    <property type="match status" value="1"/>
</dbReference>
<evidence type="ECO:0000313" key="5">
    <source>
        <dbReference type="Proteomes" id="UP001224775"/>
    </source>
</evidence>
<accession>A0AAD8YBD1</accession>
<feature type="compositionally biased region" description="Polar residues" evidence="3">
    <location>
        <begin position="277"/>
        <end position="289"/>
    </location>
</feature>
<dbReference type="GO" id="GO:0051879">
    <property type="term" value="F:Hsp90 protein binding"/>
    <property type="evidence" value="ECO:0007669"/>
    <property type="project" value="TreeGrafter"/>
</dbReference>
<evidence type="ECO:0000256" key="3">
    <source>
        <dbReference type="SAM" id="MobiDB-lite"/>
    </source>
</evidence>
<dbReference type="SUPFAM" id="SSF48452">
    <property type="entry name" value="TPR-like"/>
    <property type="match status" value="1"/>
</dbReference>
<dbReference type="PANTHER" id="PTHR22904">
    <property type="entry name" value="TPR REPEAT CONTAINING PROTEIN"/>
    <property type="match status" value="1"/>
</dbReference>
<evidence type="ECO:0000313" key="4">
    <source>
        <dbReference type="EMBL" id="KAK1743346.1"/>
    </source>
</evidence>
<keyword evidence="5" id="KW-1185">Reference proteome</keyword>
<feature type="compositionally biased region" description="Low complexity" evidence="3">
    <location>
        <begin position="139"/>
        <end position="151"/>
    </location>
</feature>
<dbReference type="Proteomes" id="UP001224775">
    <property type="component" value="Unassembled WGS sequence"/>
</dbReference>
<organism evidence="4 5">
    <name type="scientific">Skeletonema marinoi</name>
    <dbReference type="NCBI Taxonomy" id="267567"/>
    <lineage>
        <taxon>Eukaryota</taxon>
        <taxon>Sar</taxon>
        <taxon>Stramenopiles</taxon>
        <taxon>Ochrophyta</taxon>
        <taxon>Bacillariophyta</taxon>
        <taxon>Coscinodiscophyceae</taxon>
        <taxon>Thalassiosirophycidae</taxon>
        <taxon>Thalassiosirales</taxon>
        <taxon>Skeletonemataceae</taxon>
        <taxon>Skeletonema</taxon>
        <taxon>Skeletonema marinoi-dohrnii complex</taxon>
    </lineage>
</organism>
<feature type="compositionally biased region" description="Basic and acidic residues" evidence="3">
    <location>
        <begin position="154"/>
        <end position="164"/>
    </location>
</feature>
<feature type="region of interest" description="Disordered" evidence="3">
    <location>
        <begin position="129"/>
        <end position="192"/>
    </location>
</feature>
<protein>
    <submittedName>
        <fullName evidence="4">Uncharacterized protein</fullName>
    </submittedName>
</protein>
<gene>
    <name evidence="4" type="ORF">QTG54_005967</name>
</gene>
<evidence type="ECO:0000256" key="1">
    <source>
        <dbReference type="ARBA" id="ARBA00022737"/>
    </source>
</evidence>
<feature type="compositionally biased region" description="Low complexity" evidence="3">
    <location>
        <begin position="169"/>
        <end position="181"/>
    </location>
</feature>
<proteinExistence type="predicted"/>
<evidence type="ECO:0000256" key="2">
    <source>
        <dbReference type="ARBA" id="ARBA00022803"/>
    </source>
</evidence>
<keyword evidence="1" id="KW-0677">Repeat</keyword>
<keyword evidence="2" id="KW-0802">TPR repeat</keyword>
<dbReference type="AlphaFoldDB" id="A0AAD8YBD1"/>
<dbReference type="InterPro" id="IPR011990">
    <property type="entry name" value="TPR-like_helical_dom_sf"/>
</dbReference>
<name>A0AAD8YBD1_9STRA</name>
<feature type="region of interest" description="Disordered" evidence="3">
    <location>
        <begin position="276"/>
        <end position="330"/>
    </location>
</feature>
<feature type="compositionally biased region" description="Polar residues" evidence="3">
    <location>
        <begin position="296"/>
        <end position="314"/>
    </location>
</feature>
<dbReference type="PANTHER" id="PTHR22904:SF523">
    <property type="entry name" value="STRESS-INDUCED-PHOSPHOPROTEIN 1"/>
    <property type="match status" value="1"/>
</dbReference>
<sequence length="409" mass="46147">MVWTEYKDAGKIAFSQGNFQSALSSYLTALEELTSEERRDGSDKSNDKQILLSNVVACRLKIGGGEMATQAIKEAKQCIALNNQWPKAHIRLASAYIALGGRSNDACQSLQRAISLDRTNKVAREMLINEMRGRDSNERNNGSSSDGGSSSTHTPEDEASHPNRPEQQSSSHTSNRSSSDGIDIDDIDPPRSYESMSERVQYYFTKSVTWYHSQSEDMQTILKVSFALLLLYIALGGRFGLEYVFQKQRRGNYGNGNAYERYNSAARNTDRYGYVSERTSSSQGGNANRAQRRTESSGYNDRTNPQNEQYYSRYSQHDDEQYYEPRQTRRSSTTYHMPNLFDGSFSSMIILFIIGTICHRFGVNPFQIFWLLQAMQRGGRHQGYGGFGGFGGMGGFGRRGVRVGRRGRW</sequence>
<dbReference type="EMBL" id="JATAAI010000009">
    <property type="protein sequence ID" value="KAK1743346.1"/>
    <property type="molecule type" value="Genomic_DNA"/>
</dbReference>
<comment type="caution">
    <text evidence="4">The sequence shown here is derived from an EMBL/GenBank/DDBJ whole genome shotgun (WGS) entry which is preliminary data.</text>
</comment>